<dbReference type="UniPathway" id="UPA00219"/>
<evidence type="ECO:0000256" key="5">
    <source>
        <dbReference type="ARBA" id="ARBA00023316"/>
    </source>
</evidence>
<evidence type="ECO:0000256" key="1">
    <source>
        <dbReference type="ARBA" id="ARBA00004752"/>
    </source>
</evidence>
<keyword evidence="2" id="KW-0808">Transferase</keyword>
<feature type="domain" description="L,D-TPase catalytic" evidence="8">
    <location>
        <begin position="118"/>
        <end position="228"/>
    </location>
</feature>
<dbReference type="GO" id="GO:0005576">
    <property type="term" value="C:extracellular region"/>
    <property type="evidence" value="ECO:0007669"/>
    <property type="project" value="TreeGrafter"/>
</dbReference>
<dbReference type="GO" id="GO:0018104">
    <property type="term" value="P:peptidoglycan-protein cross-linking"/>
    <property type="evidence" value="ECO:0007669"/>
    <property type="project" value="TreeGrafter"/>
</dbReference>
<keyword evidence="7" id="KW-0732">Signal</keyword>
<dbReference type="PANTHER" id="PTHR30582:SF33">
    <property type="entry name" value="EXPORTED PROTEIN"/>
    <property type="match status" value="1"/>
</dbReference>
<keyword evidence="10" id="KW-1185">Reference proteome</keyword>
<evidence type="ECO:0000256" key="2">
    <source>
        <dbReference type="ARBA" id="ARBA00022679"/>
    </source>
</evidence>
<dbReference type="PROSITE" id="PS52029">
    <property type="entry name" value="LD_TPASE"/>
    <property type="match status" value="1"/>
</dbReference>
<comment type="caution">
    <text evidence="9">The sequence shown here is derived from an EMBL/GenBank/DDBJ whole genome shotgun (WGS) entry which is preliminary data.</text>
</comment>
<dbReference type="Proteomes" id="UP000286931">
    <property type="component" value="Unassembled WGS sequence"/>
</dbReference>
<keyword evidence="4 6" id="KW-0573">Peptidoglycan synthesis</keyword>
<proteinExistence type="predicted"/>
<keyword evidence="3 6" id="KW-0133">Cell shape</keyword>
<keyword evidence="5 6" id="KW-0961">Cell wall biogenesis/degradation</keyword>
<evidence type="ECO:0000256" key="4">
    <source>
        <dbReference type="ARBA" id="ARBA00022984"/>
    </source>
</evidence>
<dbReference type="GO" id="GO:0008360">
    <property type="term" value="P:regulation of cell shape"/>
    <property type="evidence" value="ECO:0007669"/>
    <property type="project" value="UniProtKB-UniRule"/>
</dbReference>
<feature type="chain" id="PRO_5019224392" evidence="7">
    <location>
        <begin position="35"/>
        <end position="234"/>
    </location>
</feature>
<dbReference type="GO" id="GO:0071972">
    <property type="term" value="F:peptidoglycan L,D-transpeptidase activity"/>
    <property type="evidence" value="ECO:0007669"/>
    <property type="project" value="TreeGrafter"/>
</dbReference>
<evidence type="ECO:0000256" key="6">
    <source>
        <dbReference type="PROSITE-ProRule" id="PRU01373"/>
    </source>
</evidence>
<accession>A0A401YQI7</accession>
<reference evidence="9 10" key="1">
    <citation type="submission" date="2018-12" db="EMBL/GenBank/DDBJ databases">
        <title>Draft genome sequence of Embleya hyalina NBRC 13850T.</title>
        <authorList>
            <person name="Komaki H."/>
            <person name="Hosoyama A."/>
            <person name="Kimura A."/>
            <person name="Ichikawa N."/>
            <person name="Tamura T."/>
        </authorList>
    </citation>
    <scope>NUCLEOTIDE SEQUENCE [LARGE SCALE GENOMIC DNA]</scope>
    <source>
        <strain evidence="9 10">NBRC 13850</strain>
    </source>
</reference>
<evidence type="ECO:0000256" key="7">
    <source>
        <dbReference type="SAM" id="SignalP"/>
    </source>
</evidence>
<gene>
    <name evidence="9" type="ORF">EHYA_04571</name>
</gene>
<dbReference type="AlphaFoldDB" id="A0A401YQI7"/>
<organism evidence="9 10">
    <name type="scientific">Embleya hyalina</name>
    <dbReference type="NCBI Taxonomy" id="516124"/>
    <lineage>
        <taxon>Bacteria</taxon>
        <taxon>Bacillati</taxon>
        <taxon>Actinomycetota</taxon>
        <taxon>Actinomycetes</taxon>
        <taxon>Kitasatosporales</taxon>
        <taxon>Streptomycetaceae</taxon>
        <taxon>Embleya</taxon>
    </lineage>
</organism>
<evidence type="ECO:0000259" key="8">
    <source>
        <dbReference type="PROSITE" id="PS52029"/>
    </source>
</evidence>
<dbReference type="SUPFAM" id="SSF141523">
    <property type="entry name" value="L,D-transpeptidase catalytic domain-like"/>
    <property type="match status" value="1"/>
</dbReference>
<sequence length="234" mass="24788">MRGWRNPTRRIALSAVIAGLLVPLGAVVAAPAQAAASCGTGTGTHQRRVEAALGLKVDGVSSAADCRAIRAFQVAQSITPAVGYAGPITASVAESVARQNAAARNPNAAGLCPTNVGRVACVDLTAQISWIQNGQDVVRAPVAVRTGRDGFETRPGRFRIFWRHRDHVSSIYHVPMPHSQFFDGDIAFHAIDGPMWSAPGSHGCVNMRPQDAKAYWDTLRTGDKVVVFGNKPGT</sequence>
<comment type="pathway">
    <text evidence="1 6">Cell wall biogenesis; peptidoglycan biosynthesis.</text>
</comment>
<evidence type="ECO:0000313" key="10">
    <source>
        <dbReference type="Proteomes" id="UP000286931"/>
    </source>
</evidence>
<dbReference type="GO" id="GO:0016740">
    <property type="term" value="F:transferase activity"/>
    <property type="evidence" value="ECO:0007669"/>
    <property type="project" value="UniProtKB-KW"/>
</dbReference>
<dbReference type="EMBL" id="BIFH01000022">
    <property type="protein sequence ID" value="GCD96884.1"/>
    <property type="molecule type" value="Genomic_DNA"/>
</dbReference>
<dbReference type="InterPro" id="IPR050979">
    <property type="entry name" value="LD-transpeptidase"/>
</dbReference>
<dbReference type="GO" id="GO:0071555">
    <property type="term" value="P:cell wall organization"/>
    <property type="evidence" value="ECO:0007669"/>
    <property type="project" value="UniProtKB-UniRule"/>
</dbReference>
<evidence type="ECO:0000256" key="3">
    <source>
        <dbReference type="ARBA" id="ARBA00022960"/>
    </source>
</evidence>
<evidence type="ECO:0000313" key="9">
    <source>
        <dbReference type="EMBL" id="GCD96884.1"/>
    </source>
</evidence>
<name>A0A401YQI7_9ACTN</name>
<protein>
    <submittedName>
        <fullName evidence="9">Murein L,D-transpeptidase</fullName>
    </submittedName>
</protein>
<feature type="active site" description="Proton donor/acceptor" evidence="6">
    <location>
        <position position="189"/>
    </location>
</feature>
<dbReference type="RefSeq" id="WP_126638911.1">
    <property type="nucleotide sequence ID" value="NZ_BIFH01000022.1"/>
</dbReference>
<dbReference type="InterPro" id="IPR005490">
    <property type="entry name" value="LD_TPept_cat_dom"/>
</dbReference>
<feature type="signal peptide" evidence="7">
    <location>
        <begin position="1"/>
        <end position="34"/>
    </location>
</feature>
<dbReference type="Pfam" id="PF03734">
    <property type="entry name" value="YkuD"/>
    <property type="match status" value="1"/>
</dbReference>
<dbReference type="Gene3D" id="2.40.440.10">
    <property type="entry name" value="L,D-transpeptidase catalytic domain-like"/>
    <property type="match status" value="1"/>
</dbReference>
<dbReference type="CDD" id="cd16913">
    <property type="entry name" value="YkuD_like"/>
    <property type="match status" value="1"/>
</dbReference>
<feature type="active site" description="Nucleophile" evidence="6">
    <location>
        <position position="204"/>
    </location>
</feature>
<dbReference type="PANTHER" id="PTHR30582">
    <property type="entry name" value="L,D-TRANSPEPTIDASE"/>
    <property type="match status" value="1"/>
</dbReference>
<dbReference type="InterPro" id="IPR038063">
    <property type="entry name" value="Transpep_catalytic_dom"/>
</dbReference>
<dbReference type="OrthoDB" id="8887048at2"/>